<dbReference type="PROSITE" id="PS00108">
    <property type="entry name" value="PROTEIN_KINASE_ST"/>
    <property type="match status" value="1"/>
</dbReference>
<gene>
    <name evidence="3" type="ORF">OTU49_015677</name>
</gene>
<dbReference type="GO" id="GO:0004672">
    <property type="term" value="F:protein kinase activity"/>
    <property type="evidence" value="ECO:0007669"/>
    <property type="project" value="InterPro"/>
</dbReference>
<dbReference type="SUPFAM" id="SSF56112">
    <property type="entry name" value="Protein kinase-like (PK-like)"/>
    <property type="match status" value="1"/>
</dbReference>
<dbReference type="GO" id="GO:0005524">
    <property type="term" value="F:ATP binding"/>
    <property type="evidence" value="ECO:0007669"/>
    <property type="project" value="InterPro"/>
</dbReference>
<evidence type="ECO:0000256" key="1">
    <source>
        <dbReference type="SAM" id="MobiDB-lite"/>
    </source>
</evidence>
<dbReference type="Gene3D" id="1.10.510.10">
    <property type="entry name" value="Transferase(Phosphotransferase) domain 1"/>
    <property type="match status" value="1"/>
</dbReference>
<dbReference type="PANTHER" id="PTHR44167:SF24">
    <property type="entry name" value="SERINE_THREONINE-PROTEIN KINASE CHK2"/>
    <property type="match status" value="1"/>
</dbReference>
<evidence type="ECO:0000313" key="3">
    <source>
        <dbReference type="EMBL" id="KAK8749107.1"/>
    </source>
</evidence>
<reference evidence="3 4" key="1">
    <citation type="journal article" date="2024" name="BMC Genomics">
        <title>Genome assembly of redclaw crayfish (Cherax quadricarinatus) provides insights into its immune adaptation and hypoxia tolerance.</title>
        <authorList>
            <person name="Liu Z."/>
            <person name="Zheng J."/>
            <person name="Li H."/>
            <person name="Fang K."/>
            <person name="Wang S."/>
            <person name="He J."/>
            <person name="Zhou D."/>
            <person name="Weng S."/>
            <person name="Chi M."/>
            <person name="Gu Z."/>
            <person name="He J."/>
            <person name="Li F."/>
            <person name="Wang M."/>
        </authorList>
    </citation>
    <scope>NUCLEOTIDE SEQUENCE [LARGE SCALE GENOMIC DNA]</scope>
    <source>
        <strain evidence="3">ZL_2023a</strain>
    </source>
</reference>
<feature type="compositionally biased region" description="Low complexity" evidence="1">
    <location>
        <begin position="158"/>
        <end position="193"/>
    </location>
</feature>
<dbReference type="AlphaFoldDB" id="A0AAW0XZ88"/>
<evidence type="ECO:0000259" key="2">
    <source>
        <dbReference type="PROSITE" id="PS50011"/>
    </source>
</evidence>
<organism evidence="3 4">
    <name type="scientific">Cherax quadricarinatus</name>
    <name type="common">Australian red claw crayfish</name>
    <dbReference type="NCBI Taxonomy" id="27406"/>
    <lineage>
        <taxon>Eukaryota</taxon>
        <taxon>Metazoa</taxon>
        <taxon>Ecdysozoa</taxon>
        <taxon>Arthropoda</taxon>
        <taxon>Crustacea</taxon>
        <taxon>Multicrustacea</taxon>
        <taxon>Malacostraca</taxon>
        <taxon>Eumalacostraca</taxon>
        <taxon>Eucarida</taxon>
        <taxon>Decapoda</taxon>
        <taxon>Pleocyemata</taxon>
        <taxon>Astacidea</taxon>
        <taxon>Parastacoidea</taxon>
        <taxon>Parastacidae</taxon>
        <taxon>Cherax</taxon>
    </lineage>
</organism>
<keyword evidence="4" id="KW-1185">Reference proteome</keyword>
<dbReference type="InterPro" id="IPR011009">
    <property type="entry name" value="Kinase-like_dom_sf"/>
</dbReference>
<name>A0AAW0XZ88_CHEQU</name>
<dbReference type="PANTHER" id="PTHR44167">
    <property type="entry name" value="OVARIAN-SPECIFIC SERINE/THREONINE-PROTEIN KINASE LOK-RELATED"/>
    <property type="match status" value="1"/>
</dbReference>
<dbReference type="PROSITE" id="PS50011">
    <property type="entry name" value="PROTEIN_KINASE_DOM"/>
    <property type="match status" value="1"/>
</dbReference>
<protein>
    <recommendedName>
        <fullName evidence="2">Protein kinase domain-containing protein</fullName>
    </recommendedName>
</protein>
<feature type="region of interest" description="Disordered" evidence="1">
    <location>
        <begin position="153"/>
        <end position="209"/>
    </location>
</feature>
<dbReference type="InterPro" id="IPR000719">
    <property type="entry name" value="Prot_kinase_dom"/>
</dbReference>
<dbReference type="EMBL" id="JARKIK010000010">
    <property type="protein sequence ID" value="KAK8749107.1"/>
    <property type="molecule type" value="Genomic_DNA"/>
</dbReference>
<comment type="caution">
    <text evidence="3">The sequence shown here is derived from an EMBL/GenBank/DDBJ whole genome shotgun (WGS) entry which is preliminary data.</text>
</comment>
<evidence type="ECO:0000313" key="4">
    <source>
        <dbReference type="Proteomes" id="UP001445076"/>
    </source>
</evidence>
<feature type="domain" description="Protein kinase" evidence="2">
    <location>
        <begin position="1"/>
        <end position="209"/>
    </location>
</feature>
<dbReference type="Pfam" id="PF00069">
    <property type="entry name" value="Pkinase"/>
    <property type="match status" value="1"/>
</dbReference>
<sequence length="209" mass="23354">MKTDHGCLKAVLQLARALSEVHDKGVIHNDLKFNNITVQYEDNNIWPIVSIIDYGLAWFDDMQYPSQLKVCQNDFPWMAPELFAEGGGICSTKSDMYSLGIIVDNILVNCLKGSYPDLNTIVRQALADDPVSRPTLYRFIKTVQKVVERTDPHTTLWRRPPTTTTRPPTGTARPTTTTTRPPTGTARPTTAIARPHHLPSSSGIRLGKR</sequence>
<dbReference type="Proteomes" id="UP001445076">
    <property type="component" value="Unassembled WGS sequence"/>
</dbReference>
<dbReference type="InterPro" id="IPR008271">
    <property type="entry name" value="Ser/Thr_kinase_AS"/>
</dbReference>
<proteinExistence type="predicted"/>
<accession>A0AAW0XZ88</accession>